<dbReference type="RefSeq" id="WP_169230143.1">
    <property type="nucleotide sequence ID" value="NZ_JABBGF010000001.1"/>
</dbReference>
<accession>A0A7Y0FI33</accession>
<organism evidence="3 4">
    <name type="scientific">Chryseobacterium cheonjiense</name>
    <dbReference type="NCBI Taxonomy" id="2728845"/>
    <lineage>
        <taxon>Bacteria</taxon>
        <taxon>Pseudomonadati</taxon>
        <taxon>Bacteroidota</taxon>
        <taxon>Flavobacteriia</taxon>
        <taxon>Flavobacteriales</taxon>
        <taxon>Weeksellaceae</taxon>
        <taxon>Chryseobacterium group</taxon>
        <taxon>Chryseobacterium</taxon>
    </lineage>
</organism>
<dbReference type="InterPro" id="IPR029058">
    <property type="entry name" value="AB_hydrolase_fold"/>
</dbReference>
<proteinExistence type="predicted"/>
<sequence>MELVKKILIMIIVYLMTIGIVKAQSKISGLEELVEREEEVRLLSMSDNGMWMAWQSTYESRLPELKIASVRNAALQRTEAGAGQWQFIRKNEIMYRVGHTAKLVDLAKNKEISFSEVKNVSYSRPLDVVYIHYAGTLTGRLDCYNKQWKNVFSVSQVSRVIDSGGGLLIIRRSASGNEVLTYDGKKASTIYTTASEIYSAGPSGVKAGGWLVREKGDQGIILLWVSPGRSPVALSVDNDTQFDAIQQGPSAVSDAVLLTVEKNRVKKNSIVDIWYGKDYDLEAHFREDKITKRVLWFPETDRLIETDHKDYGSVGAVGQSGLFLRAAVDHEQVDKNDNAAVEAVEHYALYDPVTGQNRSFAYTSGAFITDSEGKFMLYVEGDQWMAYDTVHGTRQKGLSVQKDAIPYFISAHEVLWVAGKKMWRQHLVTLKKKFIASFTADHLEILNASRDKSLMEYKIISQSVDFSRKMVIKMSDEKQNRSSIVSWHHGIVSVIAEETEDRISEFIFDKTLTSYCWMAENFNRPPEIRMTGKDHISRTIYTAVPKTSAGQITMKRLTYKGAAGEDLSAAVYFPPGFSKDKTYPVVVSIYEIQNKNANRYLRATFKNSRGFNERLFLESGYMVMLPDINNTGSKGPGIVALQNVNAALDGLATIRQADMKRVGLVGQSYGGYEVNFIATHSDRFAAYISGASIADIINTSFSFNYNFFSADYYRYEDGQFKLGKFIENKEKYYSNNPLYYADQVNSPMLLWTGTNDKNVSPEQTRSFYKCIA</sequence>
<dbReference type="SUPFAM" id="SSF53474">
    <property type="entry name" value="alpha/beta-Hydrolases"/>
    <property type="match status" value="1"/>
</dbReference>
<dbReference type="Proteomes" id="UP000552615">
    <property type="component" value="Unassembled WGS sequence"/>
</dbReference>
<keyword evidence="1" id="KW-0378">Hydrolase</keyword>
<reference evidence="3 4" key="1">
    <citation type="submission" date="2020-04" db="EMBL/GenBank/DDBJ databases">
        <title>Chryseobacterium sp. RJ-7-14 sp. nov., isolated from Jeju soil.</title>
        <authorList>
            <person name="Dahal R.H."/>
            <person name="Chaudhary D.K."/>
        </authorList>
    </citation>
    <scope>NUCLEOTIDE SEQUENCE [LARGE SCALE GENOMIC DNA]</scope>
    <source>
        <strain evidence="3 4">RJ-7-14</strain>
    </source>
</reference>
<evidence type="ECO:0000259" key="2">
    <source>
        <dbReference type="Pfam" id="PF00326"/>
    </source>
</evidence>
<dbReference type="Gene3D" id="3.40.50.1820">
    <property type="entry name" value="alpha/beta hydrolase"/>
    <property type="match status" value="1"/>
</dbReference>
<name>A0A7Y0FI33_9FLAO</name>
<evidence type="ECO:0000313" key="4">
    <source>
        <dbReference type="Proteomes" id="UP000552615"/>
    </source>
</evidence>
<gene>
    <name evidence="3" type="ORF">HHL20_05385</name>
</gene>
<dbReference type="GO" id="GO:0006508">
    <property type="term" value="P:proteolysis"/>
    <property type="evidence" value="ECO:0007669"/>
    <property type="project" value="InterPro"/>
</dbReference>
<dbReference type="EMBL" id="JABBGF010000001">
    <property type="protein sequence ID" value="NML56770.1"/>
    <property type="molecule type" value="Genomic_DNA"/>
</dbReference>
<comment type="caution">
    <text evidence="3">The sequence shown here is derived from an EMBL/GenBank/DDBJ whole genome shotgun (WGS) entry which is preliminary data.</text>
</comment>
<feature type="domain" description="Peptidase S9 prolyl oligopeptidase catalytic" evidence="2">
    <location>
        <begin position="634"/>
        <end position="769"/>
    </location>
</feature>
<dbReference type="PANTHER" id="PTHR42776">
    <property type="entry name" value="SERINE PEPTIDASE S9 FAMILY MEMBER"/>
    <property type="match status" value="1"/>
</dbReference>
<protein>
    <submittedName>
        <fullName evidence="3">Prolyl oligopeptidase family serine peptidase</fullName>
    </submittedName>
</protein>
<dbReference type="AlphaFoldDB" id="A0A7Y0FI33"/>
<dbReference type="GO" id="GO:0004252">
    <property type="term" value="F:serine-type endopeptidase activity"/>
    <property type="evidence" value="ECO:0007669"/>
    <property type="project" value="TreeGrafter"/>
</dbReference>
<dbReference type="PANTHER" id="PTHR42776:SF4">
    <property type="entry name" value="ACYLAMINO-ACID-RELEASING ENZYME"/>
    <property type="match status" value="1"/>
</dbReference>
<evidence type="ECO:0000256" key="1">
    <source>
        <dbReference type="ARBA" id="ARBA00022801"/>
    </source>
</evidence>
<evidence type="ECO:0000313" key="3">
    <source>
        <dbReference type="EMBL" id="NML56770.1"/>
    </source>
</evidence>
<dbReference type="InterPro" id="IPR001375">
    <property type="entry name" value="Peptidase_S9_cat"/>
</dbReference>
<dbReference type="Pfam" id="PF00326">
    <property type="entry name" value="Peptidase_S9"/>
    <property type="match status" value="1"/>
</dbReference>
<keyword evidence="4" id="KW-1185">Reference proteome</keyword>